<dbReference type="EMBL" id="JBAMMX010000027">
    <property type="protein sequence ID" value="KAK6913143.1"/>
    <property type="molecule type" value="Genomic_DNA"/>
</dbReference>
<reference evidence="2 3" key="1">
    <citation type="submission" date="2023-12" db="EMBL/GenBank/DDBJ databases">
        <title>A high-quality genome assembly for Dillenia turbinata (Dilleniales).</title>
        <authorList>
            <person name="Chanderbali A."/>
        </authorList>
    </citation>
    <scope>NUCLEOTIDE SEQUENCE [LARGE SCALE GENOMIC DNA]</scope>
    <source>
        <strain evidence="2">LSX21</strain>
        <tissue evidence="2">Leaf</tissue>
    </source>
</reference>
<comment type="caution">
    <text evidence="2">The sequence shown here is derived from an EMBL/GenBank/DDBJ whole genome shotgun (WGS) entry which is preliminary data.</text>
</comment>
<keyword evidence="3" id="KW-1185">Reference proteome</keyword>
<evidence type="ECO:0000313" key="3">
    <source>
        <dbReference type="Proteomes" id="UP001370490"/>
    </source>
</evidence>
<name>A0AAN8YXG5_9MAGN</name>
<accession>A0AAN8YXG5</accession>
<proteinExistence type="predicted"/>
<feature type="region of interest" description="Disordered" evidence="1">
    <location>
        <begin position="1"/>
        <end position="20"/>
    </location>
</feature>
<dbReference type="AlphaFoldDB" id="A0AAN8YXG5"/>
<protein>
    <submittedName>
        <fullName evidence="2">Uncharacterized protein</fullName>
    </submittedName>
</protein>
<evidence type="ECO:0000313" key="2">
    <source>
        <dbReference type="EMBL" id="KAK6913143.1"/>
    </source>
</evidence>
<evidence type="ECO:0000256" key="1">
    <source>
        <dbReference type="SAM" id="MobiDB-lite"/>
    </source>
</evidence>
<dbReference type="PANTHER" id="PTHR47076">
    <property type="entry name" value="NHL DOMAIN PROTEIN"/>
    <property type="match status" value="1"/>
</dbReference>
<dbReference type="Proteomes" id="UP001370490">
    <property type="component" value="Unassembled WGS sequence"/>
</dbReference>
<dbReference type="PANTHER" id="PTHR47076:SF1">
    <property type="entry name" value="NHL DOMAIN PROTEIN"/>
    <property type="match status" value="1"/>
</dbReference>
<organism evidence="2 3">
    <name type="scientific">Dillenia turbinata</name>
    <dbReference type="NCBI Taxonomy" id="194707"/>
    <lineage>
        <taxon>Eukaryota</taxon>
        <taxon>Viridiplantae</taxon>
        <taxon>Streptophyta</taxon>
        <taxon>Embryophyta</taxon>
        <taxon>Tracheophyta</taxon>
        <taxon>Spermatophyta</taxon>
        <taxon>Magnoliopsida</taxon>
        <taxon>eudicotyledons</taxon>
        <taxon>Gunneridae</taxon>
        <taxon>Pentapetalae</taxon>
        <taxon>Dilleniales</taxon>
        <taxon>Dilleniaceae</taxon>
        <taxon>Dillenia</taxon>
    </lineage>
</organism>
<gene>
    <name evidence="2" type="ORF">RJ641_022744</name>
</gene>
<sequence>MERNQSPESSLGDKSHLQSDNHNNIDDIDADFSKGGCCFWTPCLGSGRPSSAGGSFWWERISFADHNNANSSTIDDDEKWWSIGLNALKKIREWSEIVAGPKWKTFIRRFRKSTGIVGGKHGGKFQYDPLSYALNFDEGQNGNLDDDNYVYRNFSSRYASIPASAKSSMDLGKDGPSFT</sequence>